<organism evidence="3">
    <name type="scientific">Sinorhizobium medicae</name>
    <dbReference type="NCBI Taxonomy" id="110321"/>
    <lineage>
        <taxon>Bacteria</taxon>
        <taxon>Pseudomonadati</taxon>
        <taxon>Pseudomonadota</taxon>
        <taxon>Alphaproteobacteria</taxon>
        <taxon>Hyphomicrobiales</taxon>
        <taxon>Rhizobiaceae</taxon>
        <taxon>Sinorhizobium/Ensifer group</taxon>
        <taxon>Sinorhizobium</taxon>
    </lineage>
</organism>
<gene>
    <name evidence="3" type="ORF">EMEDMD4_800002</name>
</gene>
<keyword evidence="2" id="KW-0732">Signal</keyword>
<dbReference type="EMBL" id="CABFNB010000151">
    <property type="protein sequence ID" value="VTZ65420.1"/>
    <property type="molecule type" value="Genomic_DNA"/>
</dbReference>
<name>A0A508X777_9HYPH</name>
<feature type="signal peptide" evidence="2">
    <location>
        <begin position="1"/>
        <end position="24"/>
    </location>
</feature>
<accession>A0A508X777</accession>
<protein>
    <submittedName>
        <fullName evidence="3">Uncharacterized protein</fullName>
    </submittedName>
</protein>
<proteinExistence type="predicted"/>
<sequence>MRRPVMGRARCLRLFWFASGAEYAAGSPALERLHEEDLAVGRKNGTAAADYFAVHRHRYAGVNHGGKTWICLFEGIQHLSHSRGFNLDDLSTVREATQTGPEVDIDRRHSSTPFIHLSSQPGPWAASSVDGAGAHRSPQRWHWQ</sequence>
<feature type="region of interest" description="Disordered" evidence="1">
    <location>
        <begin position="116"/>
        <end position="144"/>
    </location>
</feature>
<evidence type="ECO:0000313" key="3">
    <source>
        <dbReference type="EMBL" id="VTZ65420.1"/>
    </source>
</evidence>
<reference evidence="3" key="1">
    <citation type="submission" date="2019-06" db="EMBL/GenBank/DDBJ databases">
        <authorList>
            <person name="Le Quere A."/>
            <person name="Colella S."/>
        </authorList>
    </citation>
    <scope>NUCLEOTIDE SEQUENCE</scope>
    <source>
        <strain evidence="3">EmedicaeMD41</strain>
    </source>
</reference>
<dbReference type="AlphaFoldDB" id="A0A508X777"/>
<dbReference type="Proteomes" id="UP000507954">
    <property type="component" value="Unassembled WGS sequence"/>
</dbReference>
<evidence type="ECO:0000256" key="1">
    <source>
        <dbReference type="SAM" id="MobiDB-lite"/>
    </source>
</evidence>
<feature type="chain" id="PRO_5021318632" evidence="2">
    <location>
        <begin position="25"/>
        <end position="144"/>
    </location>
</feature>
<evidence type="ECO:0000256" key="2">
    <source>
        <dbReference type="SAM" id="SignalP"/>
    </source>
</evidence>